<dbReference type="PANTHER" id="PTHR32166">
    <property type="entry name" value="OSJNBA0013A04.12 PROTEIN"/>
    <property type="match status" value="1"/>
</dbReference>
<feature type="domain" description="HAT C-terminal dimerisation" evidence="2">
    <location>
        <begin position="217"/>
        <end position="282"/>
    </location>
</feature>
<dbReference type="Pfam" id="PF04937">
    <property type="entry name" value="DUF659"/>
    <property type="match status" value="1"/>
</dbReference>
<reference evidence="3" key="1">
    <citation type="journal article" date="2023" name="Plant J.">
        <title>Genome sequences and population genomics provide insights into the demographic history, inbreeding, and mutation load of two 'living fossil' tree species of Dipteronia.</title>
        <authorList>
            <person name="Feng Y."/>
            <person name="Comes H.P."/>
            <person name="Chen J."/>
            <person name="Zhu S."/>
            <person name="Lu R."/>
            <person name="Zhang X."/>
            <person name="Li P."/>
            <person name="Qiu J."/>
            <person name="Olsen K.M."/>
            <person name="Qiu Y."/>
        </authorList>
    </citation>
    <scope>NUCLEOTIDE SEQUENCE</scope>
    <source>
        <strain evidence="3">KIB01</strain>
    </source>
</reference>
<evidence type="ECO:0000259" key="2">
    <source>
        <dbReference type="Pfam" id="PF05699"/>
    </source>
</evidence>
<evidence type="ECO:0000313" key="3">
    <source>
        <dbReference type="EMBL" id="KAK2637508.1"/>
    </source>
</evidence>
<dbReference type="Proteomes" id="UP001280121">
    <property type="component" value="Unassembled WGS sequence"/>
</dbReference>
<organism evidence="3 4">
    <name type="scientific">Dipteronia dyeriana</name>
    <dbReference type="NCBI Taxonomy" id="168575"/>
    <lineage>
        <taxon>Eukaryota</taxon>
        <taxon>Viridiplantae</taxon>
        <taxon>Streptophyta</taxon>
        <taxon>Embryophyta</taxon>
        <taxon>Tracheophyta</taxon>
        <taxon>Spermatophyta</taxon>
        <taxon>Magnoliopsida</taxon>
        <taxon>eudicotyledons</taxon>
        <taxon>Gunneridae</taxon>
        <taxon>Pentapetalae</taxon>
        <taxon>rosids</taxon>
        <taxon>malvids</taxon>
        <taxon>Sapindales</taxon>
        <taxon>Sapindaceae</taxon>
        <taxon>Hippocastanoideae</taxon>
        <taxon>Acereae</taxon>
        <taxon>Dipteronia</taxon>
    </lineage>
</organism>
<comment type="caution">
    <text evidence="3">The sequence shown here is derived from an EMBL/GenBank/DDBJ whole genome shotgun (WGS) entry which is preliminary data.</text>
</comment>
<keyword evidence="4" id="KW-1185">Reference proteome</keyword>
<dbReference type="GO" id="GO:0046983">
    <property type="term" value="F:protein dimerization activity"/>
    <property type="evidence" value="ECO:0007669"/>
    <property type="project" value="InterPro"/>
</dbReference>
<sequence length="301" mass="34561">MFLKAVNCEGEVKDKHFIASLLTDSIREIGPQNVVQVIIDNAANCKAAELLVDAKFTHIFWTPCVVHTLNPALKNICSPSTHPKYNDVMEVCGWIPKLLTVADTCFAYTIVMLKRFKEIKQALQQMVISERWDMYKEDDVEKAGTVKEKYYSKQWLQKVPGRVPPHQDCEISRERKKCLERYFPNDMERRQVNVEYANFSIFLGDFGGSDSMNDKGFLSPEIRWGIHGSSIKTLQAIALKLLRQPCSSSCCEQNCSTYNFIHSMRRNKIAPQRAEDLVFVHTTLRLLSRRTPTYNEGVSQL</sequence>
<proteinExistence type="predicted"/>
<dbReference type="Pfam" id="PF05699">
    <property type="entry name" value="Dimer_Tnp_hAT"/>
    <property type="match status" value="1"/>
</dbReference>
<dbReference type="EMBL" id="JANJYI010000009">
    <property type="protein sequence ID" value="KAK2637508.1"/>
    <property type="molecule type" value="Genomic_DNA"/>
</dbReference>
<dbReference type="AlphaFoldDB" id="A0AAD9TKZ1"/>
<dbReference type="InterPro" id="IPR008906">
    <property type="entry name" value="HATC_C_dom"/>
</dbReference>
<dbReference type="SUPFAM" id="SSF53098">
    <property type="entry name" value="Ribonuclease H-like"/>
    <property type="match status" value="1"/>
</dbReference>
<name>A0AAD9TKZ1_9ROSI</name>
<evidence type="ECO:0000259" key="1">
    <source>
        <dbReference type="Pfam" id="PF04937"/>
    </source>
</evidence>
<evidence type="ECO:0008006" key="5">
    <source>
        <dbReference type="Google" id="ProtNLM"/>
    </source>
</evidence>
<dbReference type="PANTHER" id="PTHR32166:SF81">
    <property type="entry name" value="OS06G0658400 PROTEIN"/>
    <property type="match status" value="1"/>
</dbReference>
<dbReference type="InterPro" id="IPR012337">
    <property type="entry name" value="RNaseH-like_sf"/>
</dbReference>
<feature type="domain" description="DUF659" evidence="1">
    <location>
        <begin position="1"/>
        <end position="92"/>
    </location>
</feature>
<accession>A0AAD9TKZ1</accession>
<dbReference type="InterPro" id="IPR007021">
    <property type="entry name" value="DUF659"/>
</dbReference>
<evidence type="ECO:0000313" key="4">
    <source>
        <dbReference type="Proteomes" id="UP001280121"/>
    </source>
</evidence>
<protein>
    <recommendedName>
        <fullName evidence="5">DUF659 domain-containing protein</fullName>
    </recommendedName>
</protein>
<gene>
    <name evidence="3" type="ORF">Ddye_032300</name>
</gene>